<protein>
    <submittedName>
        <fullName evidence="1">Uncharacterized conserved protein YecE, DUF72 family</fullName>
    </submittedName>
</protein>
<dbReference type="AlphaFoldDB" id="A0A1H6UHG2"/>
<dbReference type="RefSeq" id="WP_093312413.1">
    <property type="nucleotide sequence ID" value="NZ_FNYH01000018.1"/>
</dbReference>
<dbReference type="OrthoDB" id="9780310at2"/>
<dbReference type="STRING" id="64971.SAMN05421831_11813"/>
<reference evidence="2" key="1">
    <citation type="submission" date="2016-10" db="EMBL/GenBank/DDBJ databases">
        <authorList>
            <person name="Varghese N."/>
            <person name="Submissions S."/>
        </authorList>
    </citation>
    <scope>NUCLEOTIDE SEQUENCE [LARGE SCALE GENOMIC DNA]</scope>
    <source>
        <strain evidence="2">DSM 7165</strain>
    </source>
</reference>
<organism evidence="1 2">
    <name type="scientific">Allopseudospirillum japonicum</name>
    <dbReference type="NCBI Taxonomy" id="64971"/>
    <lineage>
        <taxon>Bacteria</taxon>
        <taxon>Pseudomonadati</taxon>
        <taxon>Pseudomonadota</taxon>
        <taxon>Gammaproteobacteria</taxon>
        <taxon>Oceanospirillales</taxon>
        <taxon>Oceanospirillaceae</taxon>
        <taxon>Allopseudospirillum</taxon>
    </lineage>
</organism>
<name>A0A1H6UHG2_9GAMM</name>
<evidence type="ECO:0000313" key="1">
    <source>
        <dbReference type="EMBL" id="SEI91778.1"/>
    </source>
</evidence>
<dbReference type="Proteomes" id="UP000242999">
    <property type="component" value="Unassembled WGS sequence"/>
</dbReference>
<gene>
    <name evidence="1" type="ORF">SAMN05421831_11813</name>
</gene>
<dbReference type="Pfam" id="PF01904">
    <property type="entry name" value="DUF72"/>
    <property type="match status" value="1"/>
</dbReference>
<dbReference type="PANTHER" id="PTHR30348">
    <property type="entry name" value="UNCHARACTERIZED PROTEIN YECE"/>
    <property type="match status" value="1"/>
</dbReference>
<proteinExistence type="predicted"/>
<keyword evidence="2" id="KW-1185">Reference proteome</keyword>
<dbReference type="SUPFAM" id="SSF117396">
    <property type="entry name" value="TM1631-like"/>
    <property type="match status" value="1"/>
</dbReference>
<dbReference type="InterPro" id="IPR036520">
    <property type="entry name" value="UPF0759_sf"/>
</dbReference>
<dbReference type="Gene3D" id="3.20.20.410">
    <property type="entry name" value="Protein of unknown function UPF0759"/>
    <property type="match status" value="1"/>
</dbReference>
<dbReference type="InterPro" id="IPR002763">
    <property type="entry name" value="DUF72"/>
</dbReference>
<dbReference type="PANTHER" id="PTHR30348:SF9">
    <property type="entry name" value="UPF0759 PROTEIN YECE"/>
    <property type="match status" value="1"/>
</dbReference>
<dbReference type="EMBL" id="FNYH01000018">
    <property type="protein sequence ID" value="SEI91778.1"/>
    <property type="molecule type" value="Genomic_DNA"/>
</dbReference>
<accession>A0A1H6UHG2</accession>
<sequence length="294" mass="34046">MPAPSFYYGCAQWQHPSWCWPNQQLAPLAAYSQYFNAVEGNTSFYAAPSREKCQQWAWQTPPDFRLWLKLPASCTHQAVFPRAESAQVKDFFDAIEVLEQRVRLIFIQVPARLSVDQWPELKKFIASLPAQYLYALEVRHLDFFAKDAHEQAFNAYLIEHNISRVMLDSRALFNTQADVTLTSVEQASLNKARGKKPRVPLHVLATNQYPIIRFIGHHQSALNQVYLNQWLHQCVQWRQQGKEITFFMHTPDNALAPYQLQKFYQALRQQCPELPELTPLPPALADAQKDLFAT</sequence>
<evidence type="ECO:0000313" key="2">
    <source>
        <dbReference type="Proteomes" id="UP000242999"/>
    </source>
</evidence>